<sequence>MKRVTRMGEFKKPKRAKTLNEIEQEKEQEQTNTDVLKSKPLEEIGIDPITSVNGERLKAIFKDVDVFVSHPLTFLNAKADSDGRVPEGGVFFLDDMVNEDILDQHVIRPLLEMGPESFFGQHVEDQVITAKKMVRVDNLKTAVEMITTGSTLVHVDDMDHIIAVITCGFPSRSVAEPEAEPLVRGPREGFTEKLQDNTALIRKRLRTPELKSEMIKIGQRSHTMVCFMYMRELVEEDVLNTVRQRLQKVDIDILLESAQLEELIEDSVYSPFPQMISTERPDKVVSALTEGRVAIIIDGTPFVLVVPSVFYDFMQASEDFYQRFYFSTAIRLLRTITFLIALLGPSFYIAITTFHQELIPTPLLLTVISARAGVPFPALVEALIMEVSFEVLREAGVRLPRPVGSAVSIVGALVVGQAAVEAGIISQAMVIVVAFTGIASFTIPAFNMSMSTRLLRFPMMLIAAGLGLFGIAIALVALGIHMCSLRTFGVPYMSPIAPMHGRTWGSEIFVLPYPMRKWRQEYIQKKDLKRSDMPANPPQQQGGEQ</sequence>
<comment type="similarity">
    <text evidence="1">Belongs to the GerABKA family.</text>
</comment>
<dbReference type="GO" id="GO:0009847">
    <property type="term" value="P:spore germination"/>
    <property type="evidence" value="ECO:0007669"/>
    <property type="project" value="InterPro"/>
</dbReference>
<evidence type="ECO:0000313" key="6">
    <source>
        <dbReference type="Proteomes" id="UP000182836"/>
    </source>
</evidence>
<dbReference type="PANTHER" id="PTHR22550:SF5">
    <property type="entry name" value="LEUCINE ZIPPER PROTEIN 4"/>
    <property type="match status" value="1"/>
</dbReference>
<feature type="transmembrane region" description="Helical" evidence="4">
    <location>
        <begin position="363"/>
        <end position="387"/>
    </location>
</feature>
<feature type="transmembrane region" description="Helical" evidence="4">
    <location>
        <begin position="458"/>
        <end position="480"/>
    </location>
</feature>
<dbReference type="PIRSF" id="PIRSF005690">
    <property type="entry name" value="GerBA"/>
    <property type="match status" value="1"/>
</dbReference>
<keyword evidence="2 4" id="KW-0472">Membrane</keyword>
<dbReference type="Pfam" id="PF03323">
    <property type="entry name" value="GerA"/>
    <property type="match status" value="1"/>
</dbReference>
<evidence type="ECO:0000256" key="2">
    <source>
        <dbReference type="ARBA" id="ARBA00023136"/>
    </source>
</evidence>
<evidence type="ECO:0000313" key="5">
    <source>
        <dbReference type="EMBL" id="SDI90339.1"/>
    </source>
</evidence>
<feature type="compositionally biased region" description="Basic and acidic residues" evidence="3">
    <location>
        <begin position="18"/>
        <end position="29"/>
    </location>
</feature>
<dbReference type="InterPro" id="IPR004995">
    <property type="entry name" value="Spore_Ger"/>
</dbReference>
<evidence type="ECO:0000256" key="3">
    <source>
        <dbReference type="SAM" id="MobiDB-lite"/>
    </source>
</evidence>
<dbReference type="EMBL" id="FNED01000009">
    <property type="protein sequence ID" value="SDI90339.1"/>
    <property type="molecule type" value="Genomic_DNA"/>
</dbReference>
<feature type="compositionally biased region" description="Basic and acidic residues" evidence="3">
    <location>
        <begin position="1"/>
        <end position="11"/>
    </location>
</feature>
<keyword evidence="4" id="KW-0812">Transmembrane</keyword>
<dbReference type="InterPro" id="IPR050768">
    <property type="entry name" value="UPF0353/GerABKA_families"/>
</dbReference>
<dbReference type="GO" id="GO:0016020">
    <property type="term" value="C:membrane"/>
    <property type="evidence" value="ECO:0007669"/>
    <property type="project" value="InterPro"/>
</dbReference>
<evidence type="ECO:0000256" key="1">
    <source>
        <dbReference type="ARBA" id="ARBA00005278"/>
    </source>
</evidence>
<feature type="transmembrane region" description="Helical" evidence="4">
    <location>
        <begin position="424"/>
        <end position="446"/>
    </location>
</feature>
<keyword evidence="4" id="KW-1133">Transmembrane helix</keyword>
<dbReference type="Proteomes" id="UP000182836">
    <property type="component" value="Unassembled WGS sequence"/>
</dbReference>
<reference evidence="5 6" key="1">
    <citation type="submission" date="2016-10" db="EMBL/GenBank/DDBJ databases">
        <authorList>
            <person name="de Groot N.N."/>
        </authorList>
    </citation>
    <scope>NUCLEOTIDE SEQUENCE [LARGE SCALE GENOMIC DNA]</scope>
    <source>
        <strain evidence="5 6">DSM 2895</strain>
    </source>
</reference>
<evidence type="ECO:0000256" key="4">
    <source>
        <dbReference type="SAM" id="Phobius"/>
    </source>
</evidence>
<feature type="transmembrane region" description="Helical" evidence="4">
    <location>
        <begin position="332"/>
        <end position="351"/>
    </location>
</feature>
<feature type="region of interest" description="Disordered" evidence="3">
    <location>
        <begin position="1"/>
        <end position="33"/>
    </location>
</feature>
<name>A0A1G8PCX5_ANEMI</name>
<gene>
    <name evidence="5" type="ORF">SAMN04487909_10937</name>
</gene>
<proteinExistence type="inferred from homology"/>
<dbReference type="PANTHER" id="PTHR22550">
    <property type="entry name" value="SPORE GERMINATION PROTEIN"/>
    <property type="match status" value="1"/>
</dbReference>
<feature type="transmembrane region" description="Helical" evidence="4">
    <location>
        <begin position="399"/>
        <end position="418"/>
    </location>
</feature>
<organism evidence="5 6">
    <name type="scientific">Aneurinibacillus migulanus</name>
    <name type="common">Bacillus migulanus</name>
    <dbReference type="NCBI Taxonomy" id="47500"/>
    <lineage>
        <taxon>Bacteria</taxon>
        <taxon>Bacillati</taxon>
        <taxon>Bacillota</taxon>
        <taxon>Bacilli</taxon>
        <taxon>Bacillales</taxon>
        <taxon>Paenibacillaceae</taxon>
        <taxon>Aneurinibacillus group</taxon>
        <taxon>Aneurinibacillus</taxon>
    </lineage>
</organism>
<dbReference type="AlphaFoldDB" id="A0A1G8PCX5"/>
<accession>A0A1G8PCX5</accession>
<protein>
    <submittedName>
        <fullName evidence="5">Spore germination protein KA</fullName>
    </submittedName>
</protein>